<dbReference type="Pfam" id="PF25496">
    <property type="entry name" value="URGCP"/>
    <property type="match status" value="1"/>
</dbReference>
<evidence type="ECO:0000313" key="3">
    <source>
        <dbReference type="EMBL" id="PIK49745.1"/>
    </source>
</evidence>
<comment type="caution">
    <text evidence="3">The sequence shown here is derived from an EMBL/GenBank/DDBJ whole genome shotgun (WGS) entry which is preliminary data.</text>
</comment>
<protein>
    <recommendedName>
        <fullName evidence="2">Up-regulator of cell proliferation-like domain-containing protein</fullName>
    </recommendedName>
</protein>
<proteinExistence type="predicted"/>
<dbReference type="EMBL" id="MRZV01000449">
    <property type="protein sequence ID" value="PIK49745.1"/>
    <property type="molecule type" value="Genomic_DNA"/>
</dbReference>
<dbReference type="AlphaFoldDB" id="A0A2G8KP55"/>
<keyword evidence="4" id="KW-1185">Reference proteome</keyword>
<feature type="compositionally biased region" description="Polar residues" evidence="1">
    <location>
        <begin position="126"/>
        <end position="140"/>
    </location>
</feature>
<evidence type="ECO:0000259" key="2">
    <source>
        <dbReference type="Pfam" id="PF25496"/>
    </source>
</evidence>
<evidence type="ECO:0000256" key="1">
    <source>
        <dbReference type="SAM" id="MobiDB-lite"/>
    </source>
</evidence>
<evidence type="ECO:0000313" key="4">
    <source>
        <dbReference type="Proteomes" id="UP000230750"/>
    </source>
</evidence>
<organism evidence="3 4">
    <name type="scientific">Stichopus japonicus</name>
    <name type="common">Sea cucumber</name>
    <dbReference type="NCBI Taxonomy" id="307972"/>
    <lineage>
        <taxon>Eukaryota</taxon>
        <taxon>Metazoa</taxon>
        <taxon>Echinodermata</taxon>
        <taxon>Eleutherozoa</taxon>
        <taxon>Echinozoa</taxon>
        <taxon>Holothuroidea</taxon>
        <taxon>Aspidochirotacea</taxon>
        <taxon>Aspidochirotida</taxon>
        <taxon>Stichopodidae</taxon>
        <taxon>Apostichopus</taxon>
    </lineage>
</organism>
<accession>A0A2G8KP55</accession>
<feature type="region of interest" description="Disordered" evidence="1">
    <location>
        <begin position="119"/>
        <end position="142"/>
    </location>
</feature>
<dbReference type="InterPro" id="IPR057365">
    <property type="entry name" value="URGCP"/>
</dbReference>
<name>A0A2G8KP55_STIJA</name>
<dbReference type="InterPro" id="IPR011029">
    <property type="entry name" value="DEATH-like_dom_sf"/>
</dbReference>
<dbReference type="Gene3D" id="1.10.533.10">
    <property type="entry name" value="Death Domain, Fas"/>
    <property type="match status" value="1"/>
</dbReference>
<feature type="domain" description="Up-regulator of cell proliferation-like" evidence="2">
    <location>
        <begin position="504"/>
        <end position="543"/>
    </location>
</feature>
<dbReference type="Proteomes" id="UP000230750">
    <property type="component" value="Unassembled WGS sequence"/>
</dbReference>
<gene>
    <name evidence="3" type="ORF">BSL78_13370</name>
</gene>
<sequence length="545" mass="62743">MASETKGSTLNSATFRRRTTSDRRYRTLLSNLSNIVNKGNARLLFKLFDVPSFTGDIMLGSPDIGSGLFMYIDGQNVISSDDVSYLEKVFMAAKEYGAVRLIREYDNEIHGRPKIQDRTDLRGTRRSSGIHQSWTGNIQTPGEEKMISRKDVSYLVDIFKRLNVEPALNSLERYPRETGQEYGTADTINELPEIQPFTFLLYNLSRCVPKQVIHEIMTRQHIELWITQSKMDHIMHSRNPTIEFIKHLEKRRRITRRDVSLLKTLFKDLLVALVYLNQYETEIQKSKLHEGKYLMSPIGLHIDVEISPYSFLLYNLSRCISKETVEIMIANEATPSDPKLNILQSKSPIIEFVKYLEKVQKILRNDVSYLEAILSSSGLNIASQYVKQYQHEIAHSVQGSHLYCMNRFNREILTDIRRKIGLDRMLRNGLLCLEDVSNATNSTYATRDLNIDNLVTIFFARILSNDLRAFSVFRTFFKKYESQSVVNWFPDFPSSTHANSGISCRDALYAIFLSSDFNVRLMLILKMAACQFAVPILLPYPGDSK</sequence>
<reference evidence="3 4" key="1">
    <citation type="journal article" date="2017" name="PLoS Biol.">
        <title>The sea cucumber genome provides insights into morphological evolution and visceral regeneration.</title>
        <authorList>
            <person name="Zhang X."/>
            <person name="Sun L."/>
            <person name="Yuan J."/>
            <person name="Sun Y."/>
            <person name="Gao Y."/>
            <person name="Zhang L."/>
            <person name="Li S."/>
            <person name="Dai H."/>
            <person name="Hamel J.F."/>
            <person name="Liu C."/>
            <person name="Yu Y."/>
            <person name="Liu S."/>
            <person name="Lin W."/>
            <person name="Guo K."/>
            <person name="Jin S."/>
            <person name="Xu P."/>
            <person name="Storey K.B."/>
            <person name="Huan P."/>
            <person name="Zhang T."/>
            <person name="Zhou Y."/>
            <person name="Zhang J."/>
            <person name="Lin C."/>
            <person name="Li X."/>
            <person name="Xing L."/>
            <person name="Huo D."/>
            <person name="Sun M."/>
            <person name="Wang L."/>
            <person name="Mercier A."/>
            <person name="Li F."/>
            <person name="Yang H."/>
            <person name="Xiang J."/>
        </authorList>
    </citation>
    <scope>NUCLEOTIDE SEQUENCE [LARGE SCALE GENOMIC DNA]</scope>
    <source>
        <strain evidence="3">Shaxun</strain>
        <tissue evidence="3">Muscle</tissue>
    </source>
</reference>